<gene>
    <name evidence="1" type="ORF">NNL22_09655</name>
</gene>
<dbReference type="EMBL" id="CP101527">
    <property type="protein sequence ID" value="UZW73319.1"/>
    <property type="molecule type" value="Genomic_DNA"/>
</dbReference>
<dbReference type="KEGG" id="asem:NNL22_09655"/>
<name>A0A9E8HP70_9ALTE</name>
<evidence type="ECO:0000313" key="1">
    <source>
        <dbReference type="EMBL" id="UZW73319.1"/>
    </source>
</evidence>
<protein>
    <submittedName>
        <fullName evidence="1">Uncharacterized protein</fullName>
    </submittedName>
</protein>
<dbReference type="Proteomes" id="UP001164472">
    <property type="component" value="Chromosome"/>
</dbReference>
<evidence type="ECO:0000313" key="2">
    <source>
        <dbReference type="Proteomes" id="UP001164472"/>
    </source>
</evidence>
<reference evidence="1" key="1">
    <citation type="submission" date="2022-07" db="EMBL/GenBank/DDBJ databases">
        <title>Alkalimarinus sp. nov., isolated from gut of a Alitta virens.</title>
        <authorList>
            <person name="Yang A.I."/>
            <person name="Shin N.-R."/>
        </authorList>
    </citation>
    <scope>NUCLEOTIDE SEQUENCE</scope>
    <source>
        <strain evidence="1">FA028</strain>
    </source>
</reference>
<sequence>MLSKSLAFLSDAASEAHARIQREFQYLDPVVGVNQSMRSRGVPADLMTIDCLKSGKRIIIILHDQQPDTISYQFSYKDRDPNEEFESMSLSQLTSSTLYEWMKNYFTTQSH</sequence>
<proteinExistence type="predicted"/>
<dbReference type="AlphaFoldDB" id="A0A9E8HP70"/>
<dbReference type="RefSeq" id="WP_251809461.1">
    <property type="nucleotide sequence ID" value="NZ_CP101527.1"/>
</dbReference>
<organism evidence="1 2">
    <name type="scientific">Alkalimarinus sediminis</name>
    <dbReference type="NCBI Taxonomy" id="1632866"/>
    <lineage>
        <taxon>Bacteria</taxon>
        <taxon>Pseudomonadati</taxon>
        <taxon>Pseudomonadota</taxon>
        <taxon>Gammaproteobacteria</taxon>
        <taxon>Alteromonadales</taxon>
        <taxon>Alteromonadaceae</taxon>
        <taxon>Alkalimarinus</taxon>
    </lineage>
</organism>
<keyword evidence="2" id="KW-1185">Reference proteome</keyword>
<accession>A0A9E8HP70</accession>